<dbReference type="InterPro" id="IPR019734">
    <property type="entry name" value="TPR_rpt"/>
</dbReference>
<organism evidence="2 3">
    <name type="scientific">Pseudomethylobacillus aquaticus</name>
    <dbReference type="NCBI Taxonomy" id="2676064"/>
    <lineage>
        <taxon>Bacteria</taxon>
        <taxon>Pseudomonadati</taxon>
        <taxon>Pseudomonadota</taxon>
        <taxon>Betaproteobacteria</taxon>
        <taxon>Nitrosomonadales</taxon>
        <taxon>Methylophilaceae</taxon>
        <taxon>Pseudomethylobacillus</taxon>
    </lineage>
</organism>
<sequence>MENTMNQTHNILTQDELLHLAIEATRRGEHGAAISYLKEGVSRFPEDGKLAYVLGAEFAQIGLYDKAESEMARAIELAPELHTASFQLGLLQMTMGKVTEAKASWAKLDVLPERHALYLFKTGLEHLAAEQYGEARRLLDQGIAANDFSPELTRDMENVMAGLPEAVETAVANSADVTASESGHVWLSAYNNTDKPN</sequence>
<dbReference type="SUPFAM" id="SSF48452">
    <property type="entry name" value="TPR-like"/>
    <property type="match status" value="1"/>
</dbReference>
<keyword evidence="1" id="KW-0802">TPR repeat</keyword>
<protein>
    <submittedName>
        <fullName evidence="2">Uncharacterized protein</fullName>
    </submittedName>
</protein>
<name>A0A3N0UZH4_9PROT</name>
<evidence type="ECO:0000256" key="1">
    <source>
        <dbReference type="PROSITE-ProRule" id="PRU00339"/>
    </source>
</evidence>
<evidence type="ECO:0000313" key="2">
    <source>
        <dbReference type="EMBL" id="ROH85913.1"/>
    </source>
</evidence>
<gene>
    <name evidence="2" type="ORF">ED236_09295</name>
</gene>
<proteinExistence type="predicted"/>
<keyword evidence="3" id="KW-1185">Reference proteome</keyword>
<accession>A0A3N0UZH4</accession>
<dbReference type="AlphaFoldDB" id="A0A3N0UZH4"/>
<feature type="repeat" description="TPR" evidence="1">
    <location>
        <begin position="48"/>
        <end position="81"/>
    </location>
</feature>
<dbReference type="PROSITE" id="PS50005">
    <property type="entry name" value="TPR"/>
    <property type="match status" value="1"/>
</dbReference>
<dbReference type="EMBL" id="RJVP01000004">
    <property type="protein sequence ID" value="ROH85913.1"/>
    <property type="molecule type" value="Genomic_DNA"/>
</dbReference>
<evidence type="ECO:0000313" key="3">
    <source>
        <dbReference type="Proteomes" id="UP000275137"/>
    </source>
</evidence>
<dbReference type="InterPro" id="IPR011990">
    <property type="entry name" value="TPR-like_helical_dom_sf"/>
</dbReference>
<dbReference type="Pfam" id="PF13181">
    <property type="entry name" value="TPR_8"/>
    <property type="match status" value="1"/>
</dbReference>
<dbReference type="Gene3D" id="1.25.40.10">
    <property type="entry name" value="Tetratricopeptide repeat domain"/>
    <property type="match status" value="1"/>
</dbReference>
<dbReference type="Proteomes" id="UP000275137">
    <property type="component" value="Unassembled WGS sequence"/>
</dbReference>
<reference evidence="2 3" key="1">
    <citation type="submission" date="2018-10" db="EMBL/GenBank/DDBJ databases">
        <authorList>
            <person name="Chen W.-M."/>
        </authorList>
    </citation>
    <scope>NUCLEOTIDE SEQUENCE [LARGE SCALE GENOMIC DNA]</scope>
    <source>
        <strain evidence="2 3">H-5</strain>
    </source>
</reference>
<comment type="caution">
    <text evidence="2">The sequence shown here is derived from an EMBL/GenBank/DDBJ whole genome shotgun (WGS) entry which is preliminary data.</text>
</comment>